<proteinExistence type="predicted"/>
<gene>
    <name evidence="1" type="ORF">OIDMADRAFT_57313</name>
</gene>
<evidence type="ECO:0000313" key="1">
    <source>
        <dbReference type="EMBL" id="KIM97797.1"/>
    </source>
</evidence>
<dbReference type="InParanoid" id="A0A0C3D7B6"/>
<reference evidence="1 2" key="1">
    <citation type="submission" date="2014-04" db="EMBL/GenBank/DDBJ databases">
        <authorList>
            <consortium name="DOE Joint Genome Institute"/>
            <person name="Kuo A."/>
            <person name="Martino E."/>
            <person name="Perotto S."/>
            <person name="Kohler A."/>
            <person name="Nagy L.G."/>
            <person name="Floudas D."/>
            <person name="Copeland A."/>
            <person name="Barry K.W."/>
            <person name="Cichocki N."/>
            <person name="Veneault-Fourrey C."/>
            <person name="LaButti K."/>
            <person name="Lindquist E.A."/>
            <person name="Lipzen A."/>
            <person name="Lundell T."/>
            <person name="Morin E."/>
            <person name="Murat C."/>
            <person name="Sun H."/>
            <person name="Tunlid A."/>
            <person name="Henrissat B."/>
            <person name="Grigoriev I.V."/>
            <person name="Hibbett D.S."/>
            <person name="Martin F."/>
            <person name="Nordberg H.P."/>
            <person name="Cantor M.N."/>
            <person name="Hua S.X."/>
        </authorList>
    </citation>
    <scope>NUCLEOTIDE SEQUENCE [LARGE SCALE GENOMIC DNA]</scope>
    <source>
        <strain evidence="1 2">Zn</strain>
    </source>
</reference>
<sequence>MSYVYVFVQKFTTCLFRSGLLLLKKTQRNANSATEAIILATQAGITLTLVKFANDNNPSIFADPVTPSYKPDTFGKISHYTICPYLAFWWASEVFNIESFDGFPIFILASAFPGGARPYRSELTLLDAQTNNLKLGFWGNKAIRRDDVMTGFINGDVNRAIYVCKSLINAMKYMQIPDIAAILATQATRIGIYMDGIEAELATFIRYIRPPCQVSPPLAGWATILVLRKRWTWLSALTKQPDHFFLLDPLARVRLWLERA</sequence>
<reference evidence="2" key="2">
    <citation type="submission" date="2015-01" db="EMBL/GenBank/DDBJ databases">
        <title>Evolutionary Origins and Diversification of the Mycorrhizal Mutualists.</title>
        <authorList>
            <consortium name="DOE Joint Genome Institute"/>
            <consortium name="Mycorrhizal Genomics Consortium"/>
            <person name="Kohler A."/>
            <person name="Kuo A."/>
            <person name="Nagy L.G."/>
            <person name="Floudas D."/>
            <person name="Copeland A."/>
            <person name="Barry K.W."/>
            <person name="Cichocki N."/>
            <person name="Veneault-Fourrey C."/>
            <person name="LaButti K."/>
            <person name="Lindquist E.A."/>
            <person name="Lipzen A."/>
            <person name="Lundell T."/>
            <person name="Morin E."/>
            <person name="Murat C."/>
            <person name="Riley R."/>
            <person name="Ohm R."/>
            <person name="Sun H."/>
            <person name="Tunlid A."/>
            <person name="Henrissat B."/>
            <person name="Grigoriev I.V."/>
            <person name="Hibbett D.S."/>
            <person name="Martin F."/>
        </authorList>
    </citation>
    <scope>NUCLEOTIDE SEQUENCE [LARGE SCALE GENOMIC DNA]</scope>
    <source>
        <strain evidence="2">Zn</strain>
    </source>
</reference>
<dbReference type="AlphaFoldDB" id="A0A0C3D7B6"/>
<dbReference type="STRING" id="913774.A0A0C3D7B6"/>
<keyword evidence="2" id="KW-1185">Reference proteome</keyword>
<dbReference type="EMBL" id="KN832881">
    <property type="protein sequence ID" value="KIM97797.1"/>
    <property type="molecule type" value="Genomic_DNA"/>
</dbReference>
<accession>A0A0C3D7B6</accession>
<organism evidence="1 2">
    <name type="scientific">Oidiodendron maius (strain Zn)</name>
    <dbReference type="NCBI Taxonomy" id="913774"/>
    <lineage>
        <taxon>Eukaryota</taxon>
        <taxon>Fungi</taxon>
        <taxon>Dikarya</taxon>
        <taxon>Ascomycota</taxon>
        <taxon>Pezizomycotina</taxon>
        <taxon>Leotiomycetes</taxon>
        <taxon>Leotiomycetes incertae sedis</taxon>
        <taxon>Myxotrichaceae</taxon>
        <taxon>Oidiodendron</taxon>
    </lineage>
</organism>
<dbReference type="Proteomes" id="UP000054321">
    <property type="component" value="Unassembled WGS sequence"/>
</dbReference>
<protein>
    <submittedName>
        <fullName evidence="1">Uncharacterized protein</fullName>
    </submittedName>
</protein>
<dbReference type="HOGENOM" id="CLU_1069974_0_0_1"/>
<evidence type="ECO:0000313" key="2">
    <source>
        <dbReference type="Proteomes" id="UP000054321"/>
    </source>
</evidence>
<name>A0A0C3D7B6_OIDMZ</name>